<dbReference type="InterPro" id="IPR016181">
    <property type="entry name" value="Acyl_CoA_acyltransferase"/>
</dbReference>
<dbReference type="Pfam" id="PF00583">
    <property type="entry name" value="Acetyltransf_1"/>
    <property type="match status" value="1"/>
</dbReference>
<sequence>MTVTITSASVEHTDAIVILLEEMHRYYGATEVEPSDVRTRQVRQALFTDPPAAYALLAWDGGQLVGIASYSFLWPAVGLTRSLYLKELFVSESRRRAGAGTSLMNALFDITAKLGCSRIEWTTDQDNKAAQQFYEELNLSRLPTKLFYRVDGDLLPRSAGSWS</sequence>
<evidence type="ECO:0000256" key="1">
    <source>
        <dbReference type="ARBA" id="ARBA00022679"/>
    </source>
</evidence>
<feature type="domain" description="N-acetyltransferase" evidence="3">
    <location>
        <begin position="3"/>
        <end position="160"/>
    </location>
</feature>
<comment type="caution">
    <text evidence="4">The sequence shown here is derived from an EMBL/GenBank/DDBJ whole genome shotgun (WGS) entry which is preliminary data.</text>
</comment>
<accession>A0ABQ4FNS9</accession>
<keyword evidence="5" id="KW-1185">Reference proteome</keyword>
<dbReference type="EMBL" id="BOOB01000062">
    <property type="protein sequence ID" value="GIH36477.1"/>
    <property type="molecule type" value="Genomic_DNA"/>
</dbReference>
<dbReference type="PANTHER" id="PTHR10545">
    <property type="entry name" value="DIAMINE N-ACETYLTRANSFERASE"/>
    <property type="match status" value="1"/>
</dbReference>
<evidence type="ECO:0000259" key="3">
    <source>
        <dbReference type="PROSITE" id="PS51186"/>
    </source>
</evidence>
<name>A0ABQ4FNS9_9ACTN</name>
<evidence type="ECO:0000313" key="5">
    <source>
        <dbReference type="Proteomes" id="UP000651728"/>
    </source>
</evidence>
<dbReference type="InterPro" id="IPR000182">
    <property type="entry name" value="GNAT_dom"/>
</dbReference>
<keyword evidence="1" id="KW-0808">Transferase</keyword>
<dbReference type="SUPFAM" id="SSF55729">
    <property type="entry name" value="Acyl-CoA N-acyltransferases (Nat)"/>
    <property type="match status" value="1"/>
</dbReference>
<reference evidence="4 5" key="1">
    <citation type="submission" date="2021-01" db="EMBL/GenBank/DDBJ databases">
        <title>Whole genome shotgun sequence of Microbispora amethystogenes NBRC 101907.</title>
        <authorList>
            <person name="Komaki H."/>
            <person name="Tamura T."/>
        </authorList>
    </citation>
    <scope>NUCLEOTIDE SEQUENCE [LARGE SCALE GENOMIC DNA]</scope>
    <source>
        <strain evidence="4 5">NBRC 101907</strain>
    </source>
</reference>
<dbReference type="Proteomes" id="UP000651728">
    <property type="component" value="Unassembled WGS sequence"/>
</dbReference>
<dbReference type="PANTHER" id="PTHR10545:SF29">
    <property type="entry name" value="GH14572P-RELATED"/>
    <property type="match status" value="1"/>
</dbReference>
<protein>
    <submittedName>
        <fullName evidence="4">N-acetyltransferase</fullName>
    </submittedName>
</protein>
<dbReference type="PROSITE" id="PS51186">
    <property type="entry name" value="GNAT"/>
    <property type="match status" value="1"/>
</dbReference>
<evidence type="ECO:0000256" key="2">
    <source>
        <dbReference type="ARBA" id="ARBA00023315"/>
    </source>
</evidence>
<keyword evidence="2" id="KW-0012">Acyltransferase</keyword>
<evidence type="ECO:0000313" key="4">
    <source>
        <dbReference type="EMBL" id="GIH36477.1"/>
    </source>
</evidence>
<dbReference type="InterPro" id="IPR051016">
    <property type="entry name" value="Diverse_Substrate_AcTransf"/>
</dbReference>
<dbReference type="Gene3D" id="3.40.630.30">
    <property type="match status" value="1"/>
</dbReference>
<organism evidence="4 5">
    <name type="scientific">Microbispora amethystogenes</name>
    <dbReference type="NCBI Taxonomy" id="1427754"/>
    <lineage>
        <taxon>Bacteria</taxon>
        <taxon>Bacillati</taxon>
        <taxon>Actinomycetota</taxon>
        <taxon>Actinomycetes</taxon>
        <taxon>Streptosporangiales</taxon>
        <taxon>Streptosporangiaceae</taxon>
        <taxon>Microbispora</taxon>
    </lineage>
</organism>
<dbReference type="CDD" id="cd04301">
    <property type="entry name" value="NAT_SF"/>
    <property type="match status" value="1"/>
</dbReference>
<gene>
    <name evidence="4" type="ORF">Mam01_66410</name>
</gene>
<dbReference type="RefSeq" id="WP_204289092.1">
    <property type="nucleotide sequence ID" value="NZ_BAABEJ010000031.1"/>
</dbReference>
<proteinExistence type="predicted"/>